<accession>A0A8D8AUH4</accession>
<dbReference type="EMBL" id="HBUE01255053">
    <property type="protein sequence ID" value="CAG6556001.1"/>
    <property type="molecule type" value="Transcribed_RNA"/>
</dbReference>
<dbReference type="EMBL" id="HBUE01041228">
    <property type="protein sequence ID" value="CAG6460769.1"/>
    <property type="molecule type" value="Transcribed_RNA"/>
</dbReference>
<dbReference type="EMBL" id="HBUE01041223">
    <property type="protein sequence ID" value="CAG6460766.1"/>
    <property type="molecule type" value="Transcribed_RNA"/>
</dbReference>
<dbReference type="EMBL" id="HBUE01255051">
    <property type="protein sequence ID" value="CAG6556000.1"/>
    <property type="molecule type" value="Transcribed_RNA"/>
</dbReference>
<dbReference type="EMBL" id="HBUE01041218">
    <property type="protein sequence ID" value="CAG6460762.1"/>
    <property type="molecule type" value="Transcribed_RNA"/>
</dbReference>
<dbReference type="EMBL" id="HBUE01041216">
    <property type="protein sequence ID" value="CAG6460760.1"/>
    <property type="molecule type" value="Transcribed_RNA"/>
</dbReference>
<dbReference type="EMBL" id="HBUE01150069">
    <property type="protein sequence ID" value="CAG6504719.1"/>
    <property type="molecule type" value="Transcribed_RNA"/>
</dbReference>
<name>A0A8D8AUH4_CULPI</name>
<dbReference type="EMBL" id="HBUE01041229">
    <property type="protein sequence ID" value="CAG6460770.1"/>
    <property type="molecule type" value="Transcribed_RNA"/>
</dbReference>
<dbReference type="EMBL" id="HBUE01041217">
    <property type="protein sequence ID" value="CAG6460761.1"/>
    <property type="molecule type" value="Transcribed_RNA"/>
</dbReference>
<organism evidence="1">
    <name type="scientific">Culex pipiens</name>
    <name type="common">House mosquito</name>
    <dbReference type="NCBI Taxonomy" id="7175"/>
    <lineage>
        <taxon>Eukaryota</taxon>
        <taxon>Metazoa</taxon>
        <taxon>Ecdysozoa</taxon>
        <taxon>Arthropoda</taxon>
        <taxon>Hexapoda</taxon>
        <taxon>Insecta</taxon>
        <taxon>Pterygota</taxon>
        <taxon>Neoptera</taxon>
        <taxon>Endopterygota</taxon>
        <taxon>Diptera</taxon>
        <taxon>Nematocera</taxon>
        <taxon>Culicoidea</taxon>
        <taxon>Culicidae</taxon>
        <taxon>Culicinae</taxon>
        <taxon>Culicini</taxon>
        <taxon>Culex</taxon>
        <taxon>Culex</taxon>
    </lineage>
</organism>
<dbReference type="EMBL" id="HBUE01150071">
    <property type="protein sequence ID" value="CAG6504720.1"/>
    <property type="molecule type" value="Transcribed_RNA"/>
</dbReference>
<dbReference type="EMBL" id="HBUE01041225">
    <property type="protein sequence ID" value="CAG6460767.1"/>
    <property type="molecule type" value="Transcribed_RNA"/>
</dbReference>
<evidence type="ECO:0000313" key="1">
    <source>
        <dbReference type="EMBL" id="CAG6460762.1"/>
    </source>
</evidence>
<proteinExistence type="predicted"/>
<dbReference type="EMBL" id="HBUE01041220">
    <property type="protein sequence ID" value="CAG6460764.1"/>
    <property type="molecule type" value="Transcribed_RNA"/>
</dbReference>
<sequence length="100" mass="11482">MQCECSQNAIGRRTHRRHRIHVQKFRVQYRLVLGFPWLPRWVIVPVDAHLELVRIARDDSRQTVALLGAHPRFRGFAGGFSLLVDVLPKQQALAAATVFD</sequence>
<dbReference type="AlphaFoldDB" id="A0A8D8AUH4"/>
<dbReference type="EMBL" id="HBUE01041222">
    <property type="protein sequence ID" value="CAG6460765.1"/>
    <property type="molecule type" value="Transcribed_RNA"/>
</dbReference>
<dbReference type="EMBL" id="HBUE01041215">
    <property type="protein sequence ID" value="CAG6460759.1"/>
    <property type="molecule type" value="Transcribed_RNA"/>
</dbReference>
<protein>
    <submittedName>
        <fullName evidence="1">(northern house mosquito) hypothetical protein</fullName>
    </submittedName>
</protein>
<reference evidence="1" key="1">
    <citation type="submission" date="2021-05" db="EMBL/GenBank/DDBJ databases">
        <authorList>
            <person name="Alioto T."/>
            <person name="Alioto T."/>
            <person name="Gomez Garrido J."/>
        </authorList>
    </citation>
    <scope>NUCLEOTIDE SEQUENCE</scope>
</reference>